<dbReference type="InterPro" id="IPR003395">
    <property type="entry name" value="RecF/RecN/SMC_N"/>
</dbReference>
<name>X0U6P7_9ZZZZ</name>
<dbReference type="AlphaFoldDB" id="X0U6P7"/>
<dbReference type="EMBL" id="BARS01023869">
    <property type="protein sequence ID" value="GAG01444.1"/>
    <property type="molecule type" value="Genomic_DNA"/>
</dbReference>
<accession>X0U6P7</accession>
<organism evidence="2">
    <name type="scientific">marine sediment metagenome</name>
    <dbReference type="NCBI Taxonomy" id="412755"/>
    <lineage>
        <taxon>unclassified sequences</taxon>
        <taxon>metagenomes</taxon>
        <taxon>ecological metagenomes</taxon>
    </lineage>
</organism>
<evidence type="ECO:0000313" key="2">
    <source>
        <dbReference type="EMBL" id="GAG01444.1"/>
    </source>
</evidence>
<gene>
    <name evidence="2" type="ORF">S01H1_37971</name>
</gene>
<comment type="caution">
    <text evidence="2">The sequence shown here is derived from an EMBL/GenBank/DDBJ whole genome shotgun (WGS) entry which is preliminary data.</text>
</comment>
<dbReference type="Gene3D" id="3.40.50.300">
    <property type="entry name" value="P-loop containing nucleotide triphosphate hydrolases"/>
    <property type="match status" value="1"/>
</dbReference>
<evidence type="ECO:0000259" key="1">
    <source>
        <dbReference type="Pfam" id="PF02463"/>
    </source>
</evidence>
<feature type="non-terminal residue" evidence="2">
    <location>
        <position position="1"/>
    </location>
</feature>
<dbReference type="SUPFAM" id="SSF52540">
    <property type="entry name" value="P-loop containing nucleoside triphosphate hydrolases"/>
    <property type="match status" value="1"/>
</dbReference>
<protein>
    <recommendedName>
        <fullName evidence="1">RecF/RecN/SMC N-terminal domain-containing protein</fullName>
    </recommendedName>
</protein>
<sequence length="59" mass="6564">DAALDKHNSEKFAKLISKYAERAQYLIISHNDAVISEATNLYGISMNEHGMSKVVSLKI</sequence>
<proteinExistence type="predicted"/>
<reference evidence="2" key="1">
    <citation type="journal article" date="2014" name="Front. Microbiol.">
        <title>High frequency of phylogenetically diverse reductive dehalogenase-homologous genes in deep subseafloor sedimentary metagenomes.</title>
        <authorList>
            <person name="Kawai M."/>
            <person name="Futagami T."/>
            <person name="Toyoda A."/>
            <person name="Takaki Y."/>
            <person name="Nishi S."/>
            <person name="Hori S."/>
            <person name="Arai W."/>
            <person name="Tsubouchi T."/>
            <person name="Morono Y."/>
            <person name="Uchiyama I."/>
            <person name="Ito T."/>
            <person name="Fujiyama A."/>
            <person name="Inagaki F."/>
            <person name="Takami H."/>
        </authorList>
    </citation>
    <scope>NUCLEOTIDE SEQUENCE</scope>
    <source>
        <strain evidence="2">Expedition CK06-06</strain>
    </source>
</reference>
<dbReference type="InterPro" id="IPR027417">
    <property type="entry name" value="P-loop_NTPase"/>
</dbReference>
<dbReference type="Pfam" id="PF02463">
    <property type="entry name" value="SMC_N"/>
    <property type="match status" value="1"/>
</dbReference>
<feature type="domain" description="RecF/RecN/SMC N-terminal" evidence="1">
    <location>
        <begin position="1"/>
        <end position="53"/>
    </location>
</feature>